<evidence type="ECO:0000313" key="1">
    <source>
        <dbReference type="EMBL" id="KAH9780334.1"/>
    </source>
</evidence>
<evidence type="ECO:0000313" key="2">
    <source>
        <dbReference type="Proteomes" id="UP000829398"/>
    </source>
</evidence>
<comment type="caution">
    <text evidence="1">The sequence shown here is derived from an EMBL/GenBank/DDBJ whole genome shotgun (WGS) entry which is preliminary data.</text>
</comment>
<dbReference type="EMBL" id="CM039172">
    <property type="protein sequence ID" value="KAH9780334.1"/>
    <property type="molecule type" value="Genomic_DNA"/>
</dbReference>
<protein>
    <submittedName>
        <fullName evidence="1">Polyadenylate-binding protein-interacting protein 11</fullName>
    </submittedName>
</protein>
<organism evidence="1 2">
    <name type="scientific">Citrus sinensis</name>
    <name type="common">Sweet orange</name>
    <name type="synonym">Citrus aurantium var. sinensis</name>
    <dbReference type="NCBI Taxonomy" id="2711"/>
    <lineage>
        <taxon>Eukaryota</taxon>
        <taxon>Viridiplantae</taxon>
        <taxon>Streptophyta</taxon>
        <taxon>Embryophyta</taxon>
        <taxon>Tracheophyta</taxon>
        <taxon>Spermatophyta</taxon>
        <taxon>Magnoliopsida</taxon>
        <taxon>eudicotyledons</taxon>
        <taxon>Gunneridae</taxon>
        <taxon>Pentapetalae</taxon>
        <taxon>rosids</taxon>
        <taxon>malvids</taxon>
        <taxon>Sapindales</taxon>
        <taxon>Rutaceae</taxon>
        <taxon>Aurantioideae</taxon>
        <taxon>Citrus</taxon>
    </lineage>
</organism>
<gene>
    <name evidence="1" type="ORF">KPL71_008041</name>
</gene>
<reference evidence="2" key="1">
    <citation type="journal article" date="2023" name="Hortic. Res.">
        <title>A chromosome-level phased genome enabling allele-level studies in sweet orange: a case study on citrus Huanglongbing tolerance.</title>
        <authorList>
            <person name="Wu B."/>
            <person name="Yu Q."/>
            <person name="Deng Z."/>
            <person name="Duan Y."/>
            <person name="Luo F."/>
            <person name="Gmitter F. Jr."/>
        </authorList>
    </citation>
    <scope>NUCLEOTIDE SEQUENCE [LARGE SCALE GENOMIC DNA]</scope>
    <source>
        <strain evidence="2">cv. Valencia</strain>
    </source>
</reference>
<sequence>MRENQMPDDGTHPLTDDPKKINIKGTQIAFCNALKNKQTPLYLSLLNPLFINLQKKLKEQKSLYSQIFTEISQKKKETHFGGGKKTQKLIIMAVAENAGAKIDSSNQNLDDTVVSSDSNDVQNSNDHSKERSGNGNANIQIQNGQTKPGAGAGGGFVNVNASDNHMERKMGESFKDCEMRDLVDMLSKLNPMAAEFVPPSLANGQIFNFNPAFFGPNGFGYTNNFIMHTDGTANTNGHTTTRRKRNGYSQGKRRMNCRTSNAQQDEVIRRTVYVSDIDQQVTEEQLATLFLTCGQVVDCRICGDPNSVLRFAFVEFTDEEGARAALSLAGTMLGFYPVRVLPSKTAIAPVNPTFLPRSEDEREMCSRTIYCTNIDKKVTQGDIKLFFESVCGEVQRLRLLGDYQHSTRIAFVEFAMAESAIAALNCSGAVLGSLPIRVSPSKTPVRPRAPRPPLH</sequence>
<name>A0ACB8M4G6_CITSI</name>
<keyword evidence="2" id="KW-1185">Reference proteome</keyword>
<proteinExistence type="predicted"/>
<dbReference type="Proteomes" id="UP000829398">
    <property type="component" value="Chromosome 3"/>
</dbReference>
<accession>A0ACB8M4G6</accession>